<name>A0A444HVC0_RHILE</name>
<comment type="caution">
    <text evidence="2">The sequence shown here is derived from an EMBL/GenBank/DDBJ whole genome shotgun (WGS) entry which is preliminary data.</text>
</comment>
<evidence type="ECO:0000313" key="3">
    <source>
        <dbReference type="Proteomes" id="UP000283817"/>
    </source>
</evidence>
<sequence length="82" mass="8527">MKRKTAHANVAQAVQFRVIWAMMEDLSKGNDTPFTGVAGLGGKAALAERSPMLGTAPAQGVRSARTGCGQRSRAACPADVRA</sequence>
<reference evidence="2 3" key="1">
    <citation type="submission" date="2019-01" db="EMBL/GenBank/DDBJ databases">
        <title>RHIZO-ID as a novel technology for direct rhizobia identification.</title>
        <authorList>
            <person name="De Meyer S.E."/>
        </authorList>
    </citation>
    <scope>NUCLEOTIDE SEQUENCE [LARGE SCALE GENOMIC DNA]</scope>
    <source>
        <strain evidence="2 3">WSM448</strain>
    </source>
</reference>
<gene>
    <name evidence="2" type="ORF">EHI47_21135</name>
</gene>
<dbReference type="AlphaFoldDB" id="A0A444HVC0"/>
<accession>A0A444HVC0</accession>
<proteinExistence type="predicted"/>
<protein>
    <submittedName>
        <fullName evidence="2">Uncharacterized protein</fullName>
    </submittedName>
</protein>
<dbReference type="Proteomes" id="UP000283817">
    <property type="component" value="Unassembled WGS sequence"/>
</dbReference>
<evidence type="ECO:0000256" key="1">
    <source>
        <dbReference type="SAM" id="MobiDB-lite"/>
    </source>
</evidence>
<feature type="region of interest" description="Disordered" evidence="1">
    <location>
        <begin position="56"/>
        <end position="82"/>
    </location>
</feature>
<evidence type="ECO:0000313" key="2">
    <source>
        <dbReference type="EMBL" id="RWX27500.1"/>
    </source>
</evidence>
<organism evidence="2 3">
    <name type="scientific">Rhizobium leguminosarum</name>
    <dbReference type="NCBI Taxonomy" id="384"/>
    <lineage>
        <taxon>Bacteria</taxon>
        <taxon>Pseudomonadati</taxon>
        <taxon>Pseudomonadota</taxon>
        <taxon>Alphaproteobacteria</taxon>
        <taxon>Hyphomicrobiales</taxon>
        <taxon>Rhizobiaceae</taxon>
        <taxon>Rhizobium/Agrobacterium group</taxon>
        <taxon>Rhizobium</taxon>
    </lineage>
</organism>
<dbReference type="EMBL" id="SBHX01000052">
    <property type="protein sequence ID" value="RWX27500.1"/>
    <property type="molecule type" value="Genomic_DNA"/>
</dbReference>